<dbReference type="Gene3D" id="3.20.20.100">
    <property type="entry name" value="NADP-dependent oxidoreductase domain"/>
    <property type="match status" value="1"/>
</dbReference>
<evidence type="ECO:0000259" key="7">
    <source>
        <dbReference type="Pfam" id="PF00248"/>
    </source>
</evidence>
<dbReference type="GO" id="GO:0016616">
    <property type="term" value="F:oxidoreductase activity, acting on the CH-OH group of donors, NAD or NADP as acceptor"/>
    <property type="evidence" value="ECO:0007669"/>
    <property type="project" value="UniProtKB-ARBA"/>
</dbReference>
<dbReference type="FunFam" id="3.20.20.100:FF:000002">
    <property type="entry name" value="2,5-diketo-D-gluconic acid reductase A"/>
    <property type="match status" value="1"/>
</dbReference>
<dbReference type="InterPro" id="IPR020471">
    <property type="entry name" value="AKR"/>
</dbReference>
<dbReference type="PROSITE" id="PS00798">
    <property type="entry name" value="ALDOKETO_REDUCTASE_1"/>
    <property type="match status" value="1"/>
</dbReference>
<feature type="active site" description="Proton donor" evidence="4">
    <location>
        <position position="51"/>
    </location>
</feature>
<dbReference type="EMBL" id="BPQB01000002">
    <property type="protein sequence ID" value="GJE85134.1"/>
    <property type="molecule type" value="Genomic_DNA"/>
</dbReference>
<dbReference type="PRINTS" id="PR00069">
    <property type="entry name" value="ALDKETRDTASE"/>
</dbReference>
<dbReference type="PIRSF" id="PIRSF000097">
    <property type="entry name" value="AKR"/>
    <property type="match status" value="1"/>
</dbReference>
<sequence>MPASKFVKLNTGAQMPTLGFGTWQSQPGAVEKAVEVALRTGYRHIDTATAYGNEREVGEGIKASGVPREEIFLTTKLNNTDHRKPFEALQYSLQQLETPYLDLWLMHWPAPMKPDGSPDRDVNWLDTWKAMEKIYKEHPDKVRAIGVSNISIEFFEQLLKEASVVPAVNQIELHPSCVQEELVQYCRSKGVALTAYSPLGSSDSPLLANATVARIAAAHGVSPANVLVSLQANRPDVAVLTKSVTPERVVANFKIIDLSDEEVAELHAIEKTAAFRACYPWWTGWGDLGFPDCRAMGPPKN</sequence>
<gene>
    <name evidence="8" type="ORF">PsYK624_012120</name>
</gene>
<dbReference type="OrthoDB" id="416253at2759"/>
<name>A0A9P3L843_9APHY</name>
<feature type="binding site" evidence="5">
    <location>
        <position position="107"/>
    </location>
    <ligand>
        <name>substrate</name>
    </ligand>
</feature>
<evidence type="ECO:0000256" key="1">
    <source>
        <dbReference type="ARBA" id="ARBA00007905"/>
    </source>
</evidence>
<keyword evidence="9" id="KW-1185">Reference proteome</keyword>
<evidence type="ECO:0000313" key="9">
    <source>
        <dbReference type="Proteomes" id="UP000703269"/>
    </source>
</evidence>
<accession>A0A9P3L843</accession>
<dbReference type="InterPro" id="IPR036812">
    <property type="entry name" value="NAD(P)_OxRdtase_dom_sf"/>
</dbReference>
<feature type="domain" description="NADP-dependent oxidoreductase" evidence="7">
    <location>
        <begin position="18"/>
        <end position="270"/>
    </location>
</feature>
<dbReference type="Proteomes" id="UP000703269">
    <property type="component" value="Unassembled WGS sequence"/>
</dbReference>
<proteinExistence type="inferred from homology"/>
<evidence type="ECO:0000313" key="8">
    <source>
        <dbReference type="EMBL" id="GJE85134.1"/>
    </source>
</evidence>
<dbReference type="SUPFAM" id="SSF51430">
    <property type="entry name" value="NAD(P)-linked oxidoreductase"/>
    <property type="match status" value="1"/>
</dbReference>
<comment type="similarity">
    <text evidence="1">Belongs to the aldo/keto reductase family.</text>
</comment>
<dbReference type="PANTHER" id="PTHR43827:SF3">
    <property type="entry name" value="NADP-DEPENDENT OXIDOREDUCTASE DOMAIN-CONTAINING PROTEIN"/>
    <property type="match status" value="1"/>
</dbReference>
<protein>
    <submittedName>
        <fullName evidence="8">Aldo/keto reductase</fullName>
    </submittedName>
</protein>
<comment type="caution">
    <text evidence="8">The sequence shown here is derived from an EMBL/GenBank/DDBJ whole genome shotgun (WGS) entry which is preliminary data.</text>
</comment>
<dbReference type="AlphaFoldDB" id="A0A9P3L843"/>
<dbReference type="Pfam" id="PF00248">
    <property type="entry name" value="Aldo_ket_red"/>
    <property type="match status" value="1"/>
</dbReference>
<evidence type="ECO:0000256" key="6">
    <source>
        <dbReference type="PIRSR" id="PIRSR000097-3"/>
    </source>
</evidence>
<organism evidence="8 9">
    <name type="scientific">Phanerochaete sordida</name>
    <dbReference type="NCBI Taxonomy" id="48140"/>
    <lineage>
        <taxon>Eukaryota</taxon>
        <taxon>Fungi</taxon>
        <taxon>Dikarya</taxon>
        <taxon>Basidiomycota</taxon>
        <taxon>Agaricomycotina</taxon>
        <taxon>Agaricomycetes</taxon>
        <taxon>Polyporales</taxon>
        <taxon>Phanerochaetaceae</taxon>
        <taxon>Phanerochaete</taxon>
    </lineage>
</organism>
<dbReference type="PANTHER" id="PTHR43827">
    <property type="entry name" value="2,5-DIKETO-D-GLUCONIC ACID REDUCTASE"/>
    <property type="match status" value="1"/>
</dbReference>
<evidence type="ECO:0000256" key="5">
    <source>
        <dbReference type="PIRSR" id="PIRSR000097-2"/>
    </source>
</evidence>
<dbReference type="InterPro" id="IPR023210">
    <property type="entry name" value="NADP_OxRdtase_dom"/>
</dbReference>
<evidence type="ECO:0000256" key="2">
    <source>
        <dbReference type="ARBA" id="ARBA00022857"/>
    </source>
</evidence>
<evidence type="ECO:0000256" key="4">
    <source>
        <dbReference type="PIRSR" id="PIRSR000097-1"/>
    </source>
</evidence>
<keyword evidence="2" id="KW-0521">NADP</keyword>
<keyword evidence="3" id="KW-0560">Oxidoreductase</keyword>
<feature type="site" description="Lowers pKa of active site Tyr" evidence="6">
    <location>
        <position position="76"/>
    </location>
</feature>
<reference evidence="8 9" key="1">
    <citation type="submission" date="2021-08" db="EMBL/GenBank/DDBJ databases">
        <title>Draft Genome Sequence of Phanerochaete sordida strain YK-624.</title>
        <authorList>
            <person name="Mori T."/>
            <person name="Dohra H."/>
            <person name="Suzuki T."/>
            <person name="Kawagishi H."/>
            <person name="Hirai H."/>
        </authorList>
    </citation>
    <scope>NUCLEOTIDE SEQUENCE [LARGE SCALE GENOMIC DNA]</scope>
    <source>
        <strain evidence="8 9">YK-624</strain>
    </source>
</reference>
<dbReference type="InterPro" id="IPR018170">
    <property type="entry name" value="Aldo/ket_reductase_CS"/>
</dbReference>
<evidence type="ECO:0000256" key="3">
    <source>
        <dbReference type="ARBA" id="ARBA00023002"/>
    </source>
</evidence>